<dbReference type="Proteomes" id="UP001165740">
    <property type="component" value="Chromosome 18"/>
</dbReference>
<sequence>MTYWIRVSILHLMLLSSVWCGGSSRSFKSKSLTRLQSLEKQKTEIKSTETTVNTEKSQKSVKSATFDVENLDLKNVAFDQCREANCSQIARINNQCINPNDCNVCGLTGVENIYESLREGVYCADKKDVITLTNRRGGLLFTVRFPFMGQSWDFCQLGLLQSNRLDSADRFVTLDKVLDSIQCTDLSCTPYNLQAKLCSLDVSDVVDQGCFDRTPILSVPISKEAIVLYLDENLSCKKCLLQLSISENKIDQSLMCFPMSVVPASVKMKRYASDLDKETTTTKSSLPVLLKKIVLSSAEIKPNASKADEPHSQQNSSQTSKPVNPQNIQNGQEPRLAKHNSGDLVEESQLANQSVTQSAEDLKNNSLRESPVDSKVPVNPDGADEENFSKKQANENPIQIGKEDQSKKPGSETMKTASVVKEMSTTENTRTTLTNTTNTKSQNIKKEPEKKSLYPKALTLNVNTNSLKSFTFHELKAPTLPTTTMKFEDLWNKRMRESEMKRKEREQFEAIQDDDDPPPQKDPFISMDKEIGQSRSKASTLKAMNLVLSLLLVIALIAIQI</sequence>
<feature type="compositionally biased region" description="Polar residues" evidence="1">
    <location>
        <begin position="312"/>
        <end position="332"/>
    </location>
</feature>
<feature type="compositionally biased region" description="Basic and acidic residues" evidence="1">
    <location>
        <begin position="401"/>
        <end position="410"/>
    </location>
</feature>
<feature type="region of interest" description="Disordered" evidence="1">
    <location>
        <begin position="501"/>
        <end position="526"/>
    </location>
</feature>
<organism evidence="3 4">
    <name type="scientific">Biomphalaria glabrata</name>
    <name type="common">Bloodfluke planorb</name>
    <name type="synonym">Freshwater snail</name>
    <dbReference type="NCBI Taxonomy" id="6526"/>
    <lineage>
        <taxon>Eukaryota</taxon>
        <taxon>Metazoa</taxon>
        <taxon>Spiralia</taxon>
        <taxon>Lophotrochozoa</taxon>
        <taxon>Mollusca</taxon>
        <taxon>Gastropoda</taxon>
        <taxon>Heterobranchia</taxon>
        <taxon>Euthyneura</taxon>
        <taxon>Panpulmonata</taxon>
        <taxon>Hygrophila</taxon>
        <taxon>Lymnaeoidea</taxon>
        <taxon>Planorbidae</taxon>
        <taxon>Biomphalaria</taxon>
    </lineage>
</organism>
<evidence type="ECO:0000256" key="2">
    <source>
        <dbReference type="SAM" id="SignalP"/>
    </source>
</evidence>
<feature type="compositionally biased region" description="Polar residues" evidence="1">
    <location>
        <begin position="349"/>
        <end position="368"/>
    </location>
</feature>
<evidence type="ECO:0000256" key="1">
    <source>
        <dbReference type="SAM" id="MobiDB-lite"/>
    </source>
</evidence>
<dbReference type="RefSeq" id="XP_055872843.1">
    <property type="nucleotide sequence ID" value="XM_056016868.1"/>
</dbReference>
<name>A0A9W2ZD08_BIOGL</name>
<feature type="signal peptide" evidence="2">
    <location>
        <begin position="1"/>
        <end position="20"/>
    </location>
</feature>
<dbReference type="AlphaFoldDB" id="A0A9W2ZD08"/>
<proteinExistence type="predicted"/>
<feature type="region of interest" description="Disordered" evidence="1">
    <location>
        <begin position="302"/>
        <end position="428"/>
    </location>
</feature>
<reference evidence="4" key="1">
    <citation type="submission" date="2025-08" db="UniProtKB">
        <authorList>
            <consortium name="RefSeq"/>
        </authorList>
    </citation>
    <scope>IDENTIFICATION</scope>
</reference>
<keyword evidence="2" id="KW-0732">Signal</keyword>
<dbReference type="OrthoDB" id="10306802at2759"/>
<gene>
    <name evidence="4" type="primary">LOC106064547</name>
</gene>
<evidence type="ECO:0000313" key="4">
    <source>
        <dbReference type="RefSeq" id="XP_055872843.1"/>
    </source>
</evidence>
<keyword evidence="3" id="KW-1185">Reference proteome</keyword>
<evidence type="ECO:0000313" key="3">
    <source>
        <dbReference type="Proteomes" id="UP001165740"/>
    </source>
</evidence>
<accession>A0A9W2ZD08</accession>
<protein>
    <submittedName>
        <fullName evidence="4">Uncharacterized protein LOC106064547</fullName>
    </submittedName>
</protein>
<dbReference type="GeneID" id="106064547"/>
<feature type="chain" id="PRO_5040825459" evidence="2">
    <location>
        <begin position="21"/>
        <end position="561"/>
    </location>
</feature>